<reference evidence="4" key="1">
    <citation type="journal article" date="2023" name="Mol. Biol. Evol.">
        <title>Third-Generation Sequencing Reveals the Adaptive Role of the Epigenome in Three Deep-Sea Polychaetes.</title>
        <authorList>
            <person name="Perez M."/>
            <person name="Aroh O."/>
            <person name="Sun Y."/>
            <person name="Lan Y."/>
            <person name="Juniper S.K."/>
            <person name="Young C.R."/>
            <person name="Angers B."/>
            <person name="Qian P.Y."/>
        </authorList>
    </citation>
    <scope>NUCLEOTIDE SEQUENCE</scope>
    <source>
        <strain evidence="4">R07B-5</strain>
    </source>
</reference>
<proteinExistence type="predicted"/>
<evidence type="ECO:0000313" key="5">
    <source>
        <dbReference type="Proteomes" id="UP001209878"/>
    </source>
</evidence>
<keyword evidence="5" id="KW-1185">Reference proteome</keyword>
<dbReference type="PROSITE" id="PS50157">
    <property type="entry name" value="ZINC_FINGER_C2H2_2"/>
    <property type="match status" value="1"/>
</dbReference>
<organism evidence="4 5">
    <name type="scientific">Ridgeia piscesae</name>
    <name type="common">Tubeworm</name>
    <dbReference type="NCBI Taxonomy" id="27915"/>
    <lineage>
        <taxon>Eukaryota</taxon>
        <taxon>Metazoa</taxon>
        <taxon>Spiralia</taxon>
        <taxon>Lophotrochozoa</taxon>
        <taxon>Annelida</taxon>
        <taxon>Polychaeta</taxon>
        <taxon>Sedentaria</taxon>
        <taxon>Canalipalpata</taxon>
        <taxon>Sabellida</taxon>
        <taxon>Siboglinidae</taxon>
        <taxon>Ridgeia</taxon>
    </lineage>
</organism>
<feature type="compositionally biased region" description="Basic and acidic residues" evidence="2">
    <location>
        <begin position="61"/>
        <end position="73"/>
    </location>
</feature>
<gene>
    <name evidence="4" type="ORF">NP493_730g00018</name>
</gene>
<sequence length="472" mass="52252">MFKERDRIQKLIRDTIITLCNSGLEFDTELSVEGLLGITLDHKDILLVNINEIIKTQQKGRQVDEHSPADDKPLQVASNTSRRSTSIYKNGVGIRNSETTIQEADHSADDLYEGDTASEILDEDAAVSGQETYDRMHPGTNSSDADYKYQNSEHVIVIKEEPGDYDDGNRDQQPHNGAAAMQQHCTTPMFPEFTQDSFPHLSSTEMSSNKATASHIHAAGDDVDFDTVLPSYTDHLKDEPAELLNQNNGEIMNCWFNPSSVANFDMSGSSLASMPNPQHRLWAPKQATSSGLTHASMTDQLSESASTTQRGEQIGRLMTAQLRKYRCPQCSFTSDKLFNVRRHINKKHTGQPSTPMPHTGAGIGTATGGTTASGTRAPSGTVTVTAATNATSLASDIEVVSPPIATYVNMSLFKCLHCPFTSKKKFNVKRHIRQQHDQLAVTCDRCNRRCRNQYYLQWYHKPKCPSLPNTSV</sequence>
<keyword evidence="1" id="KW-0479">Metal-binding</keyword>
<keyword evidence="1" id="KW-0863">Zinc-finger</keyword>
<evidence type="ECO:0000256" key="1">
    <source>
        <dbReference type="PROSITE-ProRule" id="PRU00042"/>
    </source>
</evidence>
<protein>
    <recommendedName>
        <fullName evidence="3">C2H2-type domain-containing protein</fullName>
    </recommendedName>
</protein>
<feature type="domain" description="C2H2-type" evidence="3">
    <location>
        <begin position="325"/>
        <end position="353"/>
    </location>
</feature>
<accession>A0AAD9KQF6</accession>
<dbReference type="Pfam" id="PF13909">
    <property type="entry name" value="zf-H2C2_5"/>
    <property type="match status" value="1"/>
</dbReference>
<feature type="region of interest" description="Disordered" evidence="2">
    <location>
        <begin position="286"/>
        <end position="311"/>
    </location>
</feature>
<name>A0AAD9KQF6_RIDPI</name>
<dbReference type="InterPro" id="IPR013087">
    <property type="entry name" value="Znf_C2H2_type"/>
</dbReference>
<dbReference type="Proteomes" id="UP001209878">
    <property type="component" value="Unassembled WGS sequence"/>
</dbReference>
<keyword evidence="1" id="KW-0862">Zinc</keyword>
<feature type="compositionally biased region" description="Low complexity" evidence="2">
    <location>
        <begin position="368"/>
        <end position="379"/>
    </location>
</feature>
<feature type="region of interest" description="Disordered" evidence="2">
    <location>
        <begin position="58"/>
        <end position="83"/>
    </location>
</feature>
<dbReference type="SMART" id="SM00355">
    <property type="entry name" value="ZnF_C2H2"/>
    <property type="match status" value="2"/>
</dbReference>
<dbReference type="EMBL" id="JAODUO010000729">
    <property type="protein sequence ID" value="KAK2175454.1"/>
    <property type="molecule type" value="Genomic_DNA"/>
</dbReference>
<comment type="caution">
    <text evidence="4">The sequence shown here is derived from an EMBL/GenBank/DDBJ whole genome shotgun (WGS) entry which is preliminary data.</text>
</comment>
<dbReference type="AlphaFoldDB" id="A0AAD9KQF6"/>
<evidence type="ECO:0000313" key="4">
    <source>
        <dbReference type="EMBL" id="KAK2175454.1"/>
    </source>
</evidence>
<feature type="region of interest" description="Disordered" evidence="2">
    <location>
        <begin position="347"/>
        <end position="379"/>
    </location>
</feature>
<dbReference type="GO" id="GO:0008270">
    <property type="term" value="F:zinc ion binding"/>
    <property type="evidence" value="ECO:0007669"/>
    <property type="project" value="UniProtKB-KW"/>
</dbReference>
<evidence type="ECO:0000259" key="3">
    <source>
        <dbReference type="PROSITE" id="PS50157"/>
    </source>
</evidence>
<evidence type="ECO:0000256" key="2">
    <source>
        <dbReference type="SAM" id="MobiDB-lite"/>
    </source>
</evidence>